<organism evidence="1">
    <name type="scientific">Strombidium rassoulzadegani</name>
    <dbReference type="NCBI Taxonomy" id="1082188"/>
    <lineage>
        <taxon>Eukaryota</taxon>
        <taxon>Sar</taxon>
        <taxon>Alveolata</taxon>
        <taxon>Ciliophora</taxon>
        <taxon>Intramacronucleata</taxon>
        <taxon>Spirotrichea</taxon>
        <taxon>Oligotrichia</taxon>
        <taxon>Strombidiidae</taxon>
        <taxon>Strombidium</taxon>
    </lineage>
</organism>
<proteinExistence type="predicted"/>
<name>A0A7S3CQ03_9SPIT</name>
<reference evidence="1" key="1">
    <citation type="submission" date="2021-01" db="EMBL/GenBank/DDBJ databases">
        <authorList>
            <person name="Corre E."/>
            <person name="Pelletier E."/>
            <person name="Niang G."/>
            <person name="Scheremetjew M."/>
            <person name="Finn R."/>
            <person name="Kale V."/>
            <person name="Holt S."/>
            <person name="Cochrane G."/>
            <person name="Meng A."/>
            <person name="Brown T."/>
            <person name="Cohen L."/>
        </authorList>
    </citation>
    <scope>NUCLEOTIDE SEQUENCE</scope>
    <source>
        <strain evidence="1">Ras09</strain>
    </source>
</reference>
<protein>
    <submittedName>
        <fullName evidence="1">Uncharacterized protein</fullName>
    </submittedName>
</protein>
<dbReference type="EMBL" id="HBIA01011498">
    <property type="protein sequence ID" value="CAE0234047.1"/>
    <property type="molecule type" value="Transcribed_RNA"/>
</dbReference>
<dbReference type="AlphaFoldDB" id="A0A7S3CQ03"/>
<accession>A0A7S3CQ03</accession>
<gene>
    <name evidence="1" type="ORF">SRAS04492_LOCUS5849</name>
</gene>
<evidence type="ECO:0000313" key="1">
    <source>
        <dbReference type="EMBL" id="CAE0234047.1"/>
    </source>
</evidence>
<sequence>MSVTRSSNFNHNTHGLSSSLGLNQLASKIYHAQLSPYTGAINPKNKRGSQLQRNTRAVPESRDMLMEQFEKEIRDNQALVHTIRANKKAPQHPVHKSEFNQYKTFTQSFFVGAAEPQLENLTVKNVNRNQQTIDFQQNQAAAQAMTTAFDSTLSNQV</sequence>